<gene>
    <name evidence="3" type="ordered locus">Sden_0678</name>
</gene>
<feature type="transmembrane region" description="Helical" evidence="1">
    <location>
        <begin position="46"/>
        <end position="68"/>
    </location>
</feature>
<accession>Q12RF8</accession>
<dbReference type="AlphaFoldDB" id="Q12RF8"/>
<feature type="transmembrane region" description="Helical" evidence="1">
    <location>
        <begin position="89"/>
        <end position="106"/>
    </location>
</feature>
<evidence type="ECO:0000313" key="3">
    <source>
        <dbReference type="EMBL" id="ABE53968.1"/>
    </source>
</evidence>
<keyword evidence="3" id="KW-0808">Transferase</keyword>
<feature type="transmembrane region" description="Helical" evidence="1">
    <location>
        <begin position="138"/>
        <end position="160"/>
    </location>
</feature>
<evidence type="ECO:0000313" key="4">
    <source>
        <dbReference type="Proteomes" id="UP000001982"/>
    </source>
</evidence>
<sequence>MPTRINNSERLPGLDLLRTIAIIWVMLFHSFLLGGLGPDWSWLSRFGWMGVDLFFVLSGFLIGIQVLTPLARGKKLSFSDFYLRRAFRILPAYWAVLLLYLLWPSFREEAGMESGWKFLTFITNVSIDYRANAAFSHAWSLCVEEHFYLFFPLLAVIFFRRPSMLKFVLFVTMVIVAGVILRAVIWQHGMDSDPSFIRNWFVEDIYYPTWNRLDGLLCGVMLAAWKVMRPQSWERARRYANYSLIAGIAVMSLAFWIFQNRVGLIANSIGWPILAFGLGLIVFAGAGRDSVIGRYKVPFTGWFAAISYSLYLMHKATYHLVQQQWGDLLLDRGFLAFIVYGCAAIMAGAILHYIVERPCLKLRGKITLRRRDELVSNPT</sequence>
<dbReference type="Pfam" id="PF01757">
    <property type="entry name" value="Acyl_transf_3"/>
    <property type="match status" value="1"/>
</dbReference>
<reference evidence="3 4" key="1">
    <citation type="submission" date="2006-03" db="EMBL/GenBank/DDBJ databases">
        <title>Complete sequence of Shewanella denitrificans OS217.</title>
        <authorList>
            <consortium name="US DOE Joint Genome Institute"/>
            <person name="Copeland A."/>
            <person name="Lucas S."/>
            <person name="Lapidus A."/>
            <person name="Barry K."/>
            <person name="Detter J.C."/>
            <person name="Glavina del Rio T."/>
            <person name="Hammon N."/>
            <person name="Israni S."/>
            <person name="Dalin E."/>
            <person name="Tice H."/>
            <person name="Pitluck S."/>
            <person name="Brettin T."/>
            <person name="Bruce D."/>
            <person name="Han C."/>
            <person name="Tapia R."/>
            <person name="Gilna P."/>
            <person name="Kiss H."/>
            <person name="Schmutz J."/>
            <person name="Larimer F."/>
            <person name="Land M."/>
            <person name="Hauser L."/>
            <person name="Kyrpides N."/>
            <person name="Lykidis A."/>
            <person name="Richardson P."/>
        </authorList>
    </citation>
    <scope>NUCLEOTIDE SEQUENCE [LARGE SCALE GENOMIC DNA]</scope>
    <source>
        <strain evidence="4">OS217 / ATCC BAA-1090 / DSM 15013</strain>
    </source>
</reference>
<keyword evidence="1" id="KW-0812">Transmembrane</keyword>
<feature type="transmembrane region" description="Helical" evidence="1">
    <location>
        <begin position="264"/>
        <end position="285"/>
    </location>
</feature>
<feature type="transmembrane region" description="Helical" evidence="1">
    <location>
        <begin position="239"/>
        <end position="258"/>
    </location>
</feature>
<dbReference type="InterPro" id="IPR050879">
    <property type="entry name" value="Acyltransferase_3"/>
</dbReference>
<feature type="transmembrane region" description="Helical" evidence="1">
    <location>
        <begin position="297"/>
        <end position="314"/>
    </location>
</feature>
<proteinExistence type="predicted"/>
<keyword evidence="1" id="KW-1133">Transmembrane helix</keyword>
<dbReference type="GO" id="GO:0016020">
    <property type="term" value="C:membrane"/>
    <property type="evidence" value="ECO:0007669"/>
    <property type="project" value="TreeGrafter"/>
</dbReference>
<feature type="transmembrane region" description="Helical" evidence="1">
    <location>
        <begin position="16"/>
        <end position="34"/>
    </location>
</feature>
<dbReference type="KEGG" id="sdn:Sden_0678"/>
<feature type="transmembrane region" description="Helical" evidence="1">
    <location>
        <begin position="167"/>
        <end position="185"/>
    </location>
</feature>
<evidence type="ECO:0000256" key="1">
    <source>
        <dbReference type="SAM" id="Phobius"/>
    </source>
</evidence>
<dbReference type="PANTHER" id="PTHR23028:SF53">
    <property type="entry name" value="ACYL_TRANSF_3 DOMAIN-CONTAINING PROTEIN"/>
    <property type="match status" value="1"/>
</dbReference>
<dbReference type="STRING" id="318161.Sden_0678"/>
<name>Q12RF8_SHEDO</name>
<dbReference type="GO" id="GO:0009103">
    <property type="term" value="P:lipopolysaccharide biosynthetic process"/>
    <property type="evidence" value="ECO:0007669"/>
    <property type="project" value="TreeGrafter"/>
</dbReference>
<feature type="transmembrane region" description="Helical" evidence="1">
    <location>
        <begin position="205"/>
        <end position="227"/>
    </location>
</feature>
<evidence type="ECO:0000259" key="2">
    <source>
        <dbReference type="Pfam" id="PF01757"/>
    </source>
</evidence>
<feature type="domain" description="Acyltransferase 3" evidence="2">
    <location>
        <begin position="12"/>
        <end position="352"/>
    </location>
</feature>
<keyword evidence="1" id="KW-0472">Membrane</keyword>
<dbReference type="GO" id="GO:0016747">
    <property type="term" value="F:acyltransferase activity, transferring groups other than amino-acyl groups"/>
    <property type="evidence" value="ECO:0007669"/>
    <property type="project" value="InterPro"/>
</dbReference>
<keyword evidence="4" id="KW-1185">Reference proteome</keyword>
<dbReference type="eggNOG" id="COG1835">
    <property type="taxonomic scope" value="Bacteria"/>
</dbReference>
<feature type="transmembrane region" description="Helical" evidence="1">
    <location>
        <begin position="334"/>
        <end position="355"/>
    </location>
</feature>
<dbReference type="OrthoDB" id="9767863at2"/>
<keyword evidence="3" id="KW-0012">Acyltransferase</keyword>
<dbReference type="RefSeq" id="WP_011495133.1">
    <property type="nucleotide sequence ID" value="NC_007954.1"/>
</dbReference>
<protein>
    <submittedName>
        <fullName evidence="3">Acyltransferase 3</fullName>
    </submittedName>
</protein>
<organism evidence="3 4">
    <name type="scientific">Shewanella denitrificans (strain OS217 / ATCC BAA-1090 / DSM 15013)</name>
    <dbReference type="NCBI Taxonomy" id="318161"/>
    <lineage>
        <taxon>Bacteria</taxon>
        <taxon>Pseudomonadati</taxon>
        <taxon>Pseudomonadota</taxon>
        <taxon>Gammaproteobacteria</taxon>
        <taxon>Alteromonadales</taxon>
        <taxon>Shewanellaceae</taxon>
        <taxon>Shewanella</taxon>
    </lineage>
</organism>
<dbReference type="HOGENOM" id="CLU_005679_1_2_6"/>
<dbReference type="EMBL" id="CP000302">
    <property type="protein sequence ID" value="ABE53968.1"/>
    <property type="molecule type" value="Genomic_DNA"/>
</dbReference>
<dbReference type="InterPro" id="IPR002656">
    <property type="entry name" value="Acyl_transf_3_dom"/>
</dbReference>
<dbReference type="PANTHER" id="PTHR23028">
    <property type="entry name" value="ACETYLTRANSFERASE"/>
    <property type="match status" value="1"/>
</dbReference>
<dbReference type="Proteomes" id="UP000001982">
    <property type="component" value="Chromosome"/>
</dbReference>